<dbReference type="Pfam" id="PF20028">
    <property type="entry name" value="VMAP-C"/>
    <property type="match status" value="1"/>
</dbReference>
<organism evidence="3 4">
    <name type="scientific">Streptomyces dengpaensis</name>
    <dbReference type="NCBI Taxonomy" id="2049881"/>
    <lineage>
        <taxon>Bacteria</taxon>
        <taxon>Bacillati</taxon>
        <taxon>Actinomycetota</taxon>
        <taxon>Actinomycetes</taxon>
        <taxon>Kitasatosporales</taxon>
        <taxon>Streptomycetaceae</taxon>
        <taxon>Streptomyces</taxon>
    </lineage>
</organism>
<dbReference type="InterPro" id="IPR045555">
    <property type="entry name" value="VMAP-M0"/>
</dbReference>
<name>A0ABM6T184_9ACTN</name>
<gene>
    <name evidence="3" type="ORF">C4B68_39555</name>
</gene>
<proteinExistence type="predicted"/>
<feature type="domain" description="vWA-MoxR associated protein C-terminal" evidence="2">
    <location>
        <begin position="400"/>
        <end position="626"/>
    </location>
</feature>
<evidence type="ECO:0000259" key="2">
    <source>
        <dbReference type="Pfam" id="PF20028"/>
    </source>
</evidence>
<dbReference type="Pfam" id="PF19916">
    <property type="entry name" value="VMAP-M0"/>
    <property type="match status" value="1"/>
</dbReference>
<evidence type="ECO:0000259" key="1">
    <source>
        <dbReference type="Pfam" id="PF19916"/>
    </source>
</evidence>
<evidence type="ECO:0008006" key="5">
    <source>
        <dbReference type="Google" id="ProtNLM"/>
    </source>
</evidence>
<evidence type="ECO:0000313" key="4">
    <source>
        <dbReference type="Proteomes" id="UP000238413"/>
    </source>
</evidence>
<dbReference type="InterPro" id="IPR045450">
    <property type="entry name" value="VMAP_C"/>
</dbReference>
<dbReference type="Proteomes" id="UP000238413">
    <property type="component" value="Chromosome"/>
</dbReference>
<dbReference type="EMBL" id="CP026652">
    <property type="protein sequence ID" value="AVH60834.1"/>
    <property type="molecule type" value="Genomic_DNA"/>
</dbReference>
<accession>A0ABM6T184</accession>
<protein>
    <recommendedName>
        <fullName evidence="5">Caspase family protein</fullName>
    </recommendedName>
</protein>
<feature type="domain" description="vWA-MoxR associated protein middle region 0" evidence="1">
    <location>
        <begin position="276"/>
        <end position="375"/>
    </location>
</feature>
<keyword evidence="4" id="KW-1185">Reference proteome</keyword>
<sequence>MGVERYDIGSRWGLDGPAADACRFAGWLTSCGVPAENITLLVSPLASNADLVREHIQRHGYRSGTADQVTVREVFARTLPATTSDLLIIHWGGHGVIEHDEQRLIYADATTQDKCNLNLTQLLRSLRTSTYARHPRQLVLVDACSNLVEDLGWAGVMPRQDFAEGRTDPRRDQYALLAASPGERAVNDDAAKTGLFSRTVLEVLGSLSDGTWPPDAGHLQSEVSGQFELLREQGRTAQVPSRLWYRSRSTQDELIFAAGSPAARTSARAVGALLLTHGEFQRLKKIIDGASAPARLRDLYREATRDVVSASALLHQPDDLTSTVVALRNLVRPAPLFRFLVRFAASSDTVTQHRLWEWINETAPRWEVDLEELRALDAELCRTYMVLRLQPDLLGEGLLVTGWSYEGCDSRQVVCADEPWAAGRLASEVGRLLEGFDPELDAVPPVIEFLVHMPMLDDQLELLSVPIAGRRQAIGTACPVVMRPLERLTDPDRVQVLQARWRELTKRGDAYDASAIHWVECILPGTPANAETWQTRVCAALAYRRSHGPHEDPGLQEALAAGMPVALWHRPTRGDANRREALERVLRNRQLRDLPDVVLGQRIAAHHPSANADHPGRDLVLLWDDPDRLPAELQWHPPTLEGAAL</sequence>
<evidence type="ECO:0000313" key="3">
    <source>
        <dbReference type="EMBL" id="AVH60834.1"/>
    </source>
</evidence>
<reference evidence="3 4" key="1">
    <citation type="submission" date="2018-02" db="EMBL/GenBank/DDBJ databases">
        <title>Complete genome sequence of Streptomyces dengpaensis, the producer of angucyclines.</title>
        <authorList>
            <person name="Yumei L."/>
        </authorList>
    </citation>
    <scope>NUCLEOTIDE SEQUENCE [LARGE SCALE GENOMIC DNA]</scope>
    <source>
        <strain evidence="3 4">XZHG99</strain>
    </source>
</reference>